<reference evidence="2" key="1">
    <citation type="journal article" date="2014" name="Front. Microbiol.">
        <title>High frequency of phylogenetically diverse reductive dehalogenase-homologous genes in deep subseafloor sedimentary metagenomes.</title>
        <authorList>
            <person name="Kawai M."/>
            <person name="Futagami T."/>
            <person name="Toyoda A."/>
            <person name="Takaki Y."/>
            <person name="Nishi S."/>
            <person name="Hori S."/>
            <person name="Arai W."/>
            <person name="Tsubouchi T."/>
            <person name="Morono Y."/>
            <person name="Uchiyama I."/>
            <person name="Ito T."/>
            <person name="Fujiyama A."/>
            <person name="Inagaki F."/>
            <person name="Takami H."/>
        </authorList>
    </citation>
    <scope>NUCLEOTIDE SEQUENCE</scope>
    <source>
        <strain evidence="2">Expedition CK06-06</strain>
    </source>
</reference>
<feature type="transmembrane region" description="Helical" evidence="1">
    <location>
        <begin position="12"/>
        <end position="34"/>
    </location>
</feature>
<keyword evidence="1" id="KW-0472">Membrane</keyword>
<protein>
    <submittedName>
        <fullName evidence="2">Uncharacterized protein</fullName>
    </submittedName>
</protein>
<accession>X1MWZ0</accession>
<feature type="transmembrane region" description="Helical" evidence="1">
    <location>
        <begin position="40"/>
        <end position="62"/>
    </location>
</feature>
<sequence length="75" mass="8338">MEKLTKWMTQPAFIWYFGGLGDALLIVGIVTAAINATFGAFAPILWFLLALACYLGMIWVVTMRILARLESKIEG</sequence>
<comment type="caution">
    <text evidence="2">The sequence shown here is derived from an EMBL/GenBank/DDBJ whole genome shotgun (WGS) entry which is preliminary data.</text>
</comment>
<keyword evidence="1" id="KW-1133">Transmembrane helix</keyword>
<dbReference type="AlphaFoldDB" id="X1MWZ0"/>
<organism evidence="2">
    <name type="scientific">marine sediment metagenome</name>
    <dbReference type="NCBI Taxonomy" id="412755"/>
    <lineage>
        <taxon>unclassified sequences</taxon>
        <taxon>metagenomes</taxon>
        <taxon>ecological metagenomes</taxon>
    </lineage>
</organism>
<gene>
    <name evidence="2" type="ORF">S06H3_37305</name>
</gene>
<evidence type="ECO:0000313" key="2">
    <source>
        <dbReference type="EMBL" id="GAI22501.1"/>
    </source>
</evidence>
<keyword evidence="1" id="KW-0812">Transmembrane</keyword>
<evidence type="ECO:0000256" key="1">
    <source>
        <dbReference type="SAM" id="Phobius"/>
    </source>
</evidence>
<proteinExistence type="predicted"/>
<name>X1MWZ0_9ZZZZ</name>
<dbReference type="EMBL" id="BARV01022657">
    <property type="protein sequence ID" value="GAI22501.1"/>
    <property type="molecule type" value="Genomic_DNA"/>
</dbReference>